<feature type="domain" description="GATA-type" evidence="8">
    <location>
        <begin position="198"/>
        <end position="251"/>
    </location>
</feature>
<dbReference type="GO" id="GO:0000122">
    <property type="term" value="P:negative regulation of transcription by RNA polymerase II"/>
    <property type="evidence" value="ECO:0007669"/>
    <property type="project" value="TreeGrafter"/>
</dbReference>
<sequence>MSENNSDYVWDHQRGVWVPNTFRHNHTSSQQQPQYNHSSTHQQQSQLGYPSSGQFGNPYAYTGQLSDGLSSSHTHGAQYSSSLSAYVPSSQTQGQNTSFIPHNAIYNAPGGQYVHPNQAGYTESMHLTESTTGSAQRSPSVSPKYCANVNCRTGESPLWRRHPITNERLCNACGLYMQSHGAHRSHQLIMQAQSGPSVGSARSCTHCGATETGSWRRGEHGELLCNACGVYRKLKGKDRPLELTGDPLKKRGSRRQ</sequence>
<keyword evidence="5" id="KW-0539">Nucleus</keyword>
<evidence type="ECO:0000256" key="5">
    <source>
        <dbReference type="ARBA" id="ARBA00023242"/>
    </source>
</evidence>
<feature type="region of interest" description="Disordered" evidence="7">
    <location>
        <begin position="23"/>
        <end position="60"/>
    </location>
</feature>
<gene>
    <name evidence="9" type="ORF">BDV98DRAFT_608460</name>
</gene>
<evidence type="ECO:0000259" key="8">
    <source>
        <dbReference type="PROSITE" id="PS50114"/>
    </source>
</evidence>
<dbReference type="PROSITE" id="PS00344">
    <property type="entry name" value="GATA_ZN_FINGER_1"/>
    <property type="match status" value="1"/>
</dbReference>
<evidence type="ECO:0000256" key="4">
    <source>
        <dbReference type="ARBA" id="ARBA00022833"/>
    </source>
</evidence>
<dbReference type="SMART" id="SM00401">
    <property type="entry name" value="ZnF_GATA"/>
    <property type="match status" value="2"/>
</dbReference>
<dbReference type="GO" id="GO:0008270">
    <property type="term" value="F:zinc ion binding"/>
    <property type="evidence" value="ECO:0007669"/>
    <property type="project" value="UniProtKB-KW"/>
</dbReference>
<evidence type="ECO:0000256" key="1">
    <source>
        <dbReference type="ARBA" id="ARBA00004123"/>
    </source>
</evidence>
<dbReference type="PANTHER" id="PTHR10071:SF281">
    <property type="entry name" value="BOX A-BINDING FACTOR-RELATED"/>
    <property type="match status" value="1"/>
</dbReference>
<accession>A0A5C3Q731</accession>
<evidence type="ECO:0000256" key="7">
    <source>
        <dbReference type="SAM" id="MobiDB-lite"/>
    </source>
</evidence>
<evidence type="ECO:0000313" key="9">
    <source>
        <dbReference type="EMBL" id="TFK96200.1"/>
    </source>
</evidence>
<proteinExistence type="predicted"/>
<reference evidence="9 10" key="1">
    <citation type="journal article" date="2019" name="Nat. Ecol. Evol.">
        <title>Megaphylogeny resolves global patterns of mushroom evolution.</title>
        <authorList>
            <person name="Varga T."/>
            <person name="Krizsan K."/>
            <person name="Foldi C."/>
            <person name="Dima B."/>
            <person name="Sanchez-Garcia M."/>
            <person name="Sanchez-Ramirez S."/>
            <person name="Szollosi G.J."/>
            <person name="Szarkandi J.G."/>
            <person name="Papp V."/>
            <person name="Albert L."/>
            <person name="Andreopoulos W."/>
            <person name="Angelini C."/>
            <person name="Antonin V."/>
            <person name="Barry K.W."/>
            <person name="Bougher N.L."/>
            <person name="Buchanan P."/>
            <person name="Buyck B."/>
            <person name="Bense V."/>
            <person name="Catcheside P."/>
            <person name="Chovatia M."/>
            <person name="Cooper J."/>
            <person name="Damon W."/>
            <person name="Desjardin D."/>
            <person name="Finy P."/>
            <person name="Geml J."/>
            <person name="Haridas S."/>
            <person name="Hughes K."/>
            <person name="Justo A."/>
            <person name="Karasinski D."/>
            <person name="Kautmanova I."/>
            <person name="Kiss B."/>
            <person name="Kocsube S."/>
            <person name="Kotiranta H."/>
            <person name="LaButti K.M."/>
            <person name="Lechner B.E."/>
            <person name="Liimatainen K."/>
            <person name="Lipzen A."/>
            <person name="Lukacs Z."/>
            <person name="Mihaltcheva S."/>
            <person name="Morgado L.N."/>
            <person name="Niskanen T."/>
            <person name="Noordeloos M.E."/>
            <person name="Ohm R.A."/>
            <person name="Ortiz-Santana B."/>
            <person name="Ovrebo C."/>
            <person name="Racz N."/>
            <person name="Riley R."/>
            <person name="Savchenko A."/>
            <person name="Shiryaev A."/>
            <person name="Soop K."/>
            <person name="Spirin V."/>
            <person name="Szebenyi C."/>
            <person name="Tomsovsky M."/>
            <person name="Tulloss R.E."/>
            <person name="Uehling J."/>
            <person name="Grigoriev I.V."/>
            <person name="Vagvolgyi C."/>
            <person name="Papp T."/>
            <person name="Martin F.M."/>
            <person name="Miettinen O."/>
            <person name="Hibbett D.S."/>
            <person name="Nagy L.G."/>
        </authorList>
    </citation>
    <scope>NUCLEOTIDE SEQUENCE [LARGE SCALE GENOMIC DNA]</scope>
    <source>
        <strain evidence="9 10">CBS 309.79</strain>
    </source>
</reference>
<dbReference type="InterPro" id="IPR013088">
    <property type="entry name" value="Znf_NHR/GATA"/>
</dbReference>
<comment type="subcellular location">
    <subcellularLocation>
        <location evidence="1">Nucleus</location>
    </subcellularLocation>
</comment>
<dbReference type="GO" id="GO:0005634">
    <property type="term" value="C:nucleus"/>
    <property type="evidence" value="ECO:0007669"/>
    <property type="project" value="UniProtKB-SubCell"/>
</dbReference>
<feature type="domain" description="GATA-type" evidence="8">
    <location>
        <begin position="149"/>
        <end position="184"/>
    </location>
</feature>
<dbReference type="PRINTS" id="PR00619">
    <property type="entry name" value="GATAZNFINGER"/>
</dbReference>
<protein>
    <recommendedName>
        <fullName evidence="8">GATA-type domain-containing protein</fullName>
    </recommendedName>
</protein>
<dbReference type="InterPro" id="IPR000679">
    <property type="entry name" value="Znf_GATA"/>
</dbReference>
<dbReference type="OrthoDB" id="515401at2759"/>
<keyword evidence="3 6" id="KW-0863">Zinc-finger</keyword>
<keyword evidence="4" id="KW-0862">Zinc</keyword>
<organism evidence="9 10">
    <name type="scientific">Pterulicium gracile</name>
    <dbReference type="NCBI Taxonomy" id="1884261"/>
    <lineage>
        <taxon>Eukaryota</taxon>
        <taxon>Fungi</taxon>
        <taxon>Dikarya</taxon>
        <taxon>Basidiomycota</taxon>
        <taxon>Agaricomycotina</taxon>
        <taxon>Agaricomycetes</taxon>
        <taxon>Agaricomycetidae</taxon>
        <taxon>Agaricales</taxon>
        <taxon>Pleurotineae</taxon>
        <taxon>Pterulaceae</taxon>
        <taxon>Pterulicium</taxon>
    </lineage>
</organism>
<evidence type="ECO:0000256" key="6">
    <source>
        <dbReference type="PROSITE-ProRule" id="PRU00094"/>
    </source>
</evidence>
<dbReference type="EMBL" id="ML178865">
    <property type="protein sequence ID" value="TFK96200.1"/>
    <property type="molecule type" value="Genomic_DNA"/>
</dbReference>
<dbReference type="Pfam" id="PF00320">
    <property type="entry name" value="GATA"/>
    <property type="match status" value="2"/>
</dbReference>
<dbReference type="Gene3D" id="3.30.50.10">
    <property type="entry name" value="Erythroid Transcription Factor GATA-1, subunit A"/>
    <property type="match status" value="2"/>
</dbReference>
<dbReference type="Proteomes" id="UP000305067">
    <property type="component" value="Unassembled WGS sequence"/>
</dbReference>
<dbReference type="SUPFAM" id="SSF57716">
    <property type="entry name" value="Glucocorticoid receptor-like (DNA-binding domain)"/>
    <property type="match status" value="2"/>
</dbReference>
<dbReference type="PROSITE" id="PS50114">
    <property type="entry name" value="GATA_ZN_FINGER_2"/>
    <property type="match status" value="2"/>
</dbReference>
<evidence type="ECO:0000256" key="2">
    <source>
        <dbReference type="ARBA" id="ARBA00022723"/>
    </source>
</evidence>
<keyword evidence="2" id="KW-0479">Metal-binding</keyword>
<dbReference type="CDD" id="cd00202">
    <property type="entry name" value="ZnF_GATA"/>
    <property type="match status" value="2"/>
</dbReference>
<dbReference type="STRING" id="1884261.A0A5C3Q731"/>
<feature type="compositionally biased region" description="Polar residues" evidence="7">
    <location>
        <begin position="27"/>
        <end position="55"/>
    </location>
</feature>
<evidence type="ECO:0000313" key="10">
    <source>
        <dbReference type="Proteomes" id="UP000305067"/>
    </source>
</evidence>
<dbReference type="AlphaFoldDB" id="A0A5C3Q731"/>
<dbReference type="GO" id="GO:0045944">
    <property type="term" value="P:positive regulation of transcription by RNA polymerase II"/>
    <property type="evidence" value="ECO:0007669"/>
    <property type="project" value="TreeGrafter"/>
</dbReference>
<dbReference type="GO" id="GO:0000978">
    <property type="term" value="F:RNA polymerase II cis-regulatory region sequence-specific DNA binding"/>
    <property type="evidence" value="ECO:0007669"/>
    <property type="project" value="TreeGrafter"/>
</dbReference>
<dbReference type="GO" id="GO:0000981">
    <property type="term" value="F:DNA-binding transcription factor activity, RNA polymerase II-specific"/>
    <property type="evidence" value="ECO:0007669"/>
    <property type="project" value="TreeGrafter"/>
</dbReference>
<keyword evidence="10" id="KW-1185">Reference proteome</keyword>
<name>A0A5C3Q731_9AGAR</name>
<dbReference type="PANTHER" id="PTHR10071">
    <property type="entry name" value="TRANSCRIPTION FACTOR GATA FAMILY MEMBER"/>
    <property type="match status" value="1"/>
</dbReference>
<dbReference type="InterPro" id="IPR039355">
    <property type="entry name" value="Transcription_factor_GATA"/>
</dbReference>
<evidence type="ECO:0000256" key="3">
    <source>
        <dbReference type="ARBA" id="ARBA00022771"/>
    </source>
</evidence>